<dbReference type="SUPFAM" id="SSF47336">
    <property type="entry name" value="ACP-like"/>
    <property type="match status" value="1"/>
</dbReference>
<keyword evidence="3" id="KW-1185">Reference proteome</keyword>
<dbReference type="InterPro" id="IPR036736">
    <property type="entry name" value="ACP-like_sf"/>
</dbReference>
<name>A0A542UH10_9ACTN</name>
<dbReference type="RefSeq" id="WP_055708322.1">
    <property type="nucleotide sequence ID" value="NZ_JBPJFI010000001.1"/>
</dbReference>
<dbReference type="Gene3D" id="1.10.1200.10">
    <property type="entry name" value="ACP-like"/>
    <property type="match status" value="1"/>
</dbReference>
<gene>
    <name evidence="2" type="ORF">FB563_3381</name>
</gene>
<organism evidence="2 3">
    <name type="scientific">Streptomyces puniciscabiei</name>
    <dbReference type="NCBI Taxonomy" id="164348"/>
    <lineage>
        <taxon>Bacteria</taxon>
        <taxon>Bacillati</taxon>
        <taxon>Actinomycetota</taxon>
        <taxon>Actinomycetes</taxon>
        <taxon>Kitasatosporales</taxon>
        <taxon>Streptomycetaceae</taxon>
        <taxon>Streptomyces</taxon>
    </lineage>
</organism>
<accession>A0A542UH10</accession>
<dbReference type="EMBL" id="VFNX01000001">
    <property type="protein sequence ID" value="TQK98359.1"/>
    <property type="molecule type" value="Genomic_DNA"/>
</dbReference>
<evidence type="ECO:0000313" key="3">
    <source>
        <dbReference type="Proteomes" id="UP000318103"/>
    </source>
</evidence>
<dbReference type="Pfam" id="PF00550">
    <property type="entry name" value="PP-binding"/>
    <property type="match status" value="1"/>
</dbReference>
<feature type="domain" description="Carrier" evidence="1">
    <location>
        <begin position="1"/>
        <end position="73"/>
    </location>
</feature>
<sequence length="77" mass="8683">MYEQFKEVLVVSFQVPEDRITPDASLEDLEFDSLELVELSLALQERFGADVSEEDLIELRRVGPIVEALTTRATKAA</sequence>
<dbReference type="Proteomes" id="UP000318103">
    <property type="component" value="Unassembled WGS sequence"/>
</dbReference>
<dbReference type="AlphaFoldDB" id="A0A542UH10"/>
<dbReference type="InterPro" id="IPR009081">
    <property type="entry name" value="PP-bd_ACP"/>
</dbReference>
<dbReference type="PROSITE" id="PS50075">
    <property type="entry name" value="CARRIER"/>
    <property type="match status" value="1"/>
</dbReference>
<reference evidence="2 3" key="1">
    <citation type="submission" date="2019-06" db="EMBL/GenBank/DDBJ databases">
        <title>Sequencing the genomes of 1000 actinobacteria strains.</title>
        <authorList>
            <person name="Klenk H.-P."/>
        </authorList>
    </citation>
    <scope>NUCLEOTIDE SEQUENCE [LARGE SCALE GENOMIC DNA]</scope>
    <source>
        <strain evidence="2 3">DSM 41929</strain>
    </source>
</reference>
<dbReference type="OrthoDB" id="5523836at2"/>
<evidence type="ECO:0000259" key="1">
    <source>
        <dbReference type="PROSITE" id="PS50075"/>
    </source>
</evidence>
<proteinExistence type="predicted"/>
<evidence type="ECO:0000313" key="2">
    <source>
        <dbReference type="EMBL" id="TQK98359.1"/>
    </source>
</evidence>
<comment type="caution">
    <text evidence="2">The sequence shown here is derived from an EMBL/GenBank/DDBJ whole genome shotgun (WGS) entry which is preliminary data.</text>
</comment>
<protein>
    <submittedName>
        <fullName evidence="2">Acyl carrier protein</fullName>
    </submittedName>
</protein>